<evidence type="ECO:0000256" key="2">
    <source>
        <dbReference type="PROSITE-ProRule" id="PRU00124"/>
    </source>
</evidence>
<dbReference type="Pfam" id="PF00089">
    <property type="entry name" value="Trypsin"/>
    <property type="match status" value="1"/>
</dbReference>
<feature type="disulfide bond" evidence="2">
    <location>
        <begin position="71"/>
        <end position="83"/>
    </location>
</feature>
<evidence type="ECO:0000256" key="3">
    <source>
        <dbReference type="PROSITE-ProRule" id="PRU00302"/>
    </source>
</evidence>
<dbReference type="AlphaFoldDB" id="A0A6I8UQE5"/>
<evidence type="ECO:0000313" key="8">
    <source>
        <dbReference type="RefSeq" id="XP_001359065.3"/>
    </source>
</evidence>
<accession>A0A6I8UQE5</accession>
<keyword evidence="3" id="KW-0768">Sushi</keyword>
<evidence type="ECO:0000259" key="5">
    <source>
        <dbReference type="PROSITE" id="PS50240"/>
    </source>
</evidence>
<feature type="domain" description="Sushi" evidence="6">
    <location>
        <begin position="301"/>
        <end position="358"/>
    </location>
</feature>
<feature type="signal peptide" evidence="4">
    <location>
        <begin position="1"/>
        <end position="26"/>
    </location>
</feature>
<dbReference type="SUPFAM" id="SSF50494">
    <property type="entry name" value="Trypsin-like serine proteases"/>
    <property type="match status" value="1"/>
</dbReference>
<gene>
    <name evidence="8" type="primary">modSP</name>
</gene>
<dbReference type="InterPro" id="IPR000436">
    <property type="entry name" value="Sushi_SCR_CCP_dom"/>
</dbReference>
<dbReference type="SMART" id="SM00020">
    <property type="entry name" value="Tryp_SPc"/>
    <property type="match status" value="1"/>
</dbReference>
<feature type="domain" description="Sushi" evidence="6">
    <location>
        <begin position="223"/>
        <end position="286"/>
    </location>
</feature>
<keyword evidence="4" id="KW-0732">Signal</keyword>
<organism evidence="7 8">
    <name type="scientific">Drosophila pseudoobscura pseudoobscura</name>
    <name type="common">Fruit fly</name>
    <dbReference type="NCBI Taxonomy" id="46245"/>
    <lineage>
        <taxon>Eukaryota</taxon>
        <taxon>Metazoa</taxon>
        <taxon>Ecdysozoa</taxon>
        <taxon>Arthropoda</taxon>
        <taxon>Hexapoda</taxon>
        <taxon>Insecta</taxon>
        <taxon>Pterygota</taxon>
        <taxon>Neoptera</taxon>
        <taxon>Endopterygota</taxon>
        <taxon>Diptera</taxon>
        <taxon>Brachycera</taxon>
        <taxon>Muscomorpha</taxon>
        <taxon>Ephydroidea</taxon>
        <taxon>Drosophilidae</taxon>
        <taxon>Drosophila</taxon>
        <taxon>Sophophora</taxon>
    </lineage>
</organism>
<comment type="caution">
    <text evidence="3">Lacks conserved residue(s) required for the propagation of feature annotation.</text>
</comment>
<dbReference type="PANTHER" id="PTHR24252">
    <property type="entry name" value="ACROSIN-RELATED"/>
    <property type="match status" value="1"/>
</dbReference>
<dbReference type="PANTHER" id="PTHR24252:SF7">
    <property type="entry name" value="HYALIN"/>
    <property type="match status" value="1"/>
</dbReference>
<dbReference type="InterPro" id="IPR001254">
    <property type="entry name" value="Trypsin_dom"/>
</dbReference>
<keyword evidence="8" id="KW-0378">Hydrolase</keyword>
<dbReference type="SMART" id="SM00192">
    <property type="entry name" value="LDLa"/>
    <property type="match status" value="4"/>
</dbReference>
<name>A0A6I8UQE5_DROPS</name>
<dbReference type="CDD" id="cd00033">
    <property type="entry name" value="CCP"/>
    <property type="match status" value="1"/>
</dbReference>
<dbReference type="ExpressionAtlas" id="A0A6I8UQE5">
    <property type="expression patterns" value="baseline"/>
</dbReference>
<dbReference type="Pfam" id="PF00057">
    <property type="entry name" value="Ldl_recept_a"/>
    <property type="match status" value="3"/>
</dbReference>
<dbReference type="GO" id="GO:0004252">
    <property type="term" value="F:serine-type endopeptidase activity"/>
    <property type="evidence" value="ECO:0007669"/>
    <property type="project" value="InterPro"/>
</dbReference>
<keyword evidence="8" id="KW-0645">Protease</keyword>
<dbReference type="InterPro" id="IPR023415">
    <property type="entry name" value="LDLR_class-A_CS"/>
</dbReference>
<dbReference type="Pfam" id="PF00084">
    <property type="entry name" value="Sushi"/>
    <property type="match status" value="2"/>
</dbReference>
<evidence type="ECO:0000256" key="1">
    <source>
        <dbReference type="ARBA" id="ARBA00023157"/>
    </source>
</evidence>
<dbReference type="FunFam" id="2.40.10.10:FF:000068">
    <property type="entry name" value="transmembrane protease serine 2"/>
    <property type="match status" value="1"/>
</dbReference>
<protein>
    <submittedName>
        <fullName evidence="8">Modular serine protease</fullName>
    </submittedName>
</protein>
<dbReference type="PROSITE" id="PS01209">
    <property type="entry name" value="LDLRA_1"/>
    <property type="match status" value="2"/>
</dbReference>
<dbReference type="InParanoid" id="A0A6I8UQE5"/>
<dbReference type="Gene3D" id="2.40.10.10">
    <property type="entry name" value="Trypsin-like serine proteases"/>
    <property type="match status" value="1"/>
</dbReference>
<evidence type="ECO:0000313" key="7">
    <source>
        <dbReference type="Proteomes" id="UP000001819"/>
    </source>
</evidence>
<evidence type="ECO:0000256" key="4">
    <source>
        <dbReference type="SAM" id="SignalP"/>
    </source>
</evidence>
<feature type="disulfide bond" evidence="2">
    <location>
        <begin position="35"/>
        <end position="53"/>
    </location>
</feature>
<dbReference type="InterPro" id="IPR009003">
    <property type="entry name" value="Peptidase_S1_PA"/>
</dbReference>
<dbReference type="SMART" id="SM00032">
    <property type="entry name" value="CCP"/>
    <property type="match status" value="2"/>
</dbReference>
<keyword evidence="1 3" id="KW-1015">Disulfide bond</keyword>
<dbReference type="SUPFAM" id="SSF57424">
    <property type="entry name" value="LDL receptor-like module"/>
    <property type="match status" value="3"/>
</dbReference>
<dbReference type="Proteomes" id="UP000001819">
    <property type="component" value="Chromosome 2"/>
</dbReference>
<dbReference type="PROSITE" id="PS50240">
    <property type="entry name" value="TRYPSIN_DOM"/>
    <property type="match status" value="1"/>
</dbReference>
<dbReference type="InterPro" id="IPR036055">
    <property type="entry name" value="LDL_receptor-like_sf"/>
</dbReference>
<evidence type="ECO:0000259" key="6">
    <source>
        <dbReference type="PROSITE" id="PS50923"/>
    </source>
</evidence>
<dbReference type="InterPro" id="IPR043504">
    <property type="entry name" value="Peptidase_S1_PA_chymotrypsin"/>
</dbReference>
<dbReference type="GO" id="GO:0006508">
    <property type="term" value="P:proteolysis"/>
    <property type="evidence" value="ECO:0007669"/>
    <property type="project" value="UniProtKB-KW"/>
</dbReference>
<dbReference type="InterPro" id="IPR035976">
    <property type="entry name" value="Sushi/SCR/CCP_sf"/>
</dbReference>
<sequence>MKLKLYLSNLLYLWAVVTLRSRAINAQCSTSQFACENGGCISQFDVCNGVKNCPDGSDETPLTCISQRQHCLKPYFQCSYGACVIGTAGCNGVKDCADGSDETVLRCGNEDDLREFDRRSQGNCQDDEIKCPSGICLDKSRSLCDGKDDCGDGTGFDESVALCGHLECPGYSFKCGTGGCISGALSCNGQNDCFDGSDEAPLLCNTTKKVTSPTPVVIPLEQLGCSLPLEDERPILKDHYDRVLLPPITSGTVRFSCQPGYILEGLEISHCANRQWSSETVPKCVKYCDSKGEFDGYSTKAICTSAGQNVDCSQRYHPPGTEVKFVCATGFQTRRTTLPDMKCMKGGYWNRQRQRCDQECGQIATPTKSFSANGYTINNTVVPWHVGLYVWHTEKSYSFMCGGSLLTPDLVITAAHCVYDETVRRAYSYDTFRVIAAKFYRNYKNTTSDERWQDVRDIIIAPGYKGRTNNYLNDLALLVLVEPFEFSHVIRPICVHFSEFAEKETINNDVQGKFAGWSIEDKRELQFVPAVSKMNSVCLQNFPDIQSDKFCIFTQGKSLACRGDSGGGFTAVRQSYAFSRDTSRHFLYGIISNAPNADQCAHSLTILTNIQHFNKIITTAIENSINTRS</sequence>
<dbReference type="FunCoup" id="A0A6I8UQE5">
    <property type="interactions" value="91"/>
</dbReference>
<keyword evidence="7" id="KW-1185">Reference proteome</keyword>
<dbReference type="SUPFAM" id="SSF57535">
    <property type="entry name" value="Complement control module/SCR domain"/>
    <property type="match status" value="2"/>
</dbReference>
<dbReference type="PROSITE" id="PS50923">
    <property type="entry name" value="SUSHI"/>
    <property type="match status" value="2"/>
</dbReference>
<reference evidence="8" key="2">
    <citation type="submission" date="2025-08" db="UniProtKB">
        <authorList>
            <consortium name="RefSeq"/>
        </authorList>
    </citation>
    <scope>IDENTIFICATION</scope>
    <source>
        <strain evidence="8">MV-25-SWS-2005</strain>
        <tissue evidence="8">Whole body</tissue>
    </source>
</reference>
<dbReference type="RefSeq" id="XP_001359065.3">
    <property type="nucleotide sequence ID" value="XM_001359028.4"/>
</dbReference>
<feature type="disulfide bond" evidence="3">
    <location>
        <begin position="257"/>
        <end position="284"/>
    </location>
</feature>
<feature type="disulfide bond" evidence="2">
    <location>
        <begin position="175"/>
        <end position="193"/>
    </location>
</feature>
<dbReference type="Gene3D" id="4.10.400.10">
    <property type="entry name" value="Low-density Lipoprotein Receptor"/>
    <property type="match status" value="4"/>
</dbReference>
<feature type="disulfide bond" evidence="2">
    <location>
        <begin position="28"/>
        <end position="40"/>
    </location>
</feature>
<dbReference type="Gene3D" id="2.10.70.10">
    <property type="entry name" value="Complement Module, domain 1"/>
    <property type="match status" value="1"/>
</dbReference>
<proteinExistence type="predicted"/>
<reference evidence="7" key="1">
    <citation type="submission" date="2024-06" db="UniProtKB">
        <authorList>
            <consortium name="RefSeq"/>
        </authorList>
    </citation>
    <scope>NUCLEOTIDE SEQUENCE [LARGE SCALE GENOMIC DNA]</scope>
    <source>
        <strain evidence="7">MV2-25</strain>
    </source>
</reference>
<feature type="domain" description="Peptidase S1" evidence="5">
    <location>
        <begin position="371"/>
        <end position="622"/>
    </location>
</feature>
<dbReference type="CDD" id="cd00112">
    <property type="entry name" value="LDLa"/>
    <property type="match status" value="4"/>
</dbReference>
<dbReference type="KEGG" id="dpo:4802072"/>
<feature type="chain" id="PRO_5026047548" evidence="4">
    <location>
        <begin position="27"/>
        <end position="629"/>
    </location>
</feature>
<dbReference type="PROSITE" id="PS50068">
    <property type="entry name" value="LDLRA_2"/>
    <property type="match status" value="4"/>
</dbReference>
<feature type="disulfide bond" evidence="2">
    <location>
        <begin position="124"/>
        <end position="136"/>
    </location>
</feature>
<dbReference type="PRINTS" id="PR00261">
    <property type="entry name" value="LDLRECEPTOR"/>
</dbReference>
<feature type="disulfide bond" evidence="2">
    <location>
        <begin position="78"/>
        <end position="96"/>
    </location>
</feature>
<dbReference type="InterPro" id="IPR018114">
    <property type="entry name" value="TRYPSIN_HIS"/>
</dbReference>
<feature type="disulfide bond" evidence="2">
    <location>
        <begin position="168"/>
        <end position="180"/>
    </location>
</feature>
<dbReference type="PROSITE" id="PS00134">
    <property type="entry name" value="TRYPSIN_HIS"/>
    <property type="match status" value="1"/>
</dbReference>
<dbReference type="InterPro" id="IPR002172">
    <property type="entry name" value="LDrepeatLR_classA_rpt"/>
</dbReference>